<accession>A0ABV6C9Z2</accession>
<dbReference type="EMBL" id="JBHLXE010000024">
    <property type="protein sequence ID" value="MFC0178915.1"/>
    <property type="molecule type" value="Genomic_DNA"/>
</dbReference>
<dbReference type="Gene3D" id="3.90.1720.70">
    <property type="match status" value="1"/>
</dbReference>
<dbReference type="RefSeq" id="WP_385875975.1">
    <property type="nucleotide sequence ID" value="NZ_JBHLXE010000024.1"/>
</dbReference>
<protein>
    <submittedName>
        <fullName evidence="1">T6SS effector amidase Tae4 family protein</fullName>
    </submittedName>
</protein>
<dbReference type="Proteomes" id="UP001589758">
    <property type="component" value="Unassembled WGS sequence"/>
</dbReference>
<dbReference type="Pfam" id="PF14113">
    <property type="entry name" value="Tae4"/>
    <property type="match status" value="1"/>
</dbReference>
<evidence type="ECO:0000313" key="2">
    <source>
        <dbReference type="Proteomes" id="UP001589758"/>
    </source>
</evidence>
<organism evidence="1 2">
    <name type="scientific">Thorsellia kenyensis</name>
    <dbReference type="NCBI Taxonomy" id="1549888"/>
    <lineage>
        <taxon>Bacteria</taxon>
        <taxon>Pseudomonadati</taxon>
        <taxon>Pseudomonadota</taxon>
        <taxon>Gammaproteobacteria</taxon>
        <taxon>Enterobacterales</taxon>
        <taxon>Thorselliaceae</taxon>
        <taxon>Thorsellia</taxon>
    </lineage>
</organism>
<evidence type="ECO:0000313" key="1">
    <source>
        <dbReference type="EMBL" id="MFC0178915.1"/>
    </source>
</evidence>
<comment type="caution">
    <text evidence="1">The sequence shown here is derived from an EMBL/GenBank/DDBJ whole genome shotgun (WGS) entry which is preliminary data.</text>
</comment>
<proteinExistence type="predicted"/>
<keyword evidence="2" id="KW-1185">Reference proteome</keyword>
<sequence>MVSVTVRSGNVTSNLNVRRPRWSSVYARYPKTAGGIDFEDDLPSTRVFTRIFGSGYNTDDFTNACATRVSLALLSGGMKNVTNRIMISEKTHEYYGRFIESGAAKLKNYLVKSWGQPDILIKFPVTEDQVKNELNGKKGGYIMIPKFPSQFGGNSRHATLRTGKRVIGDHYYIGENTHAIYFWELK</sequence>
<reference evidence="1 2" key="1">
    <citation type="submission" date="2024-09" db="EMBL/GenBank/DDBJ databases">
        <authorList>
            <person name="Sun Q."/>
            <person name="Mori K."/>
        </authorList>
    </citation>
    <scope>NUCLEOTIDE SEQUENCE [LARGE SCALE GENOMIC DNA]</scope>
    <source>
        <strain evidence="1 2">CCM 8545</strain>
    </source>
</reference>
<gene>
    <name evidence="1" type="ORF">ACFFIT_02205</name>
</gene>
<name>A0ABV6C9Z2_9GAMM</name>
<dbReference type="InterPro" id="IPR025562">
    <property type="entry name" value="Tae4"/>
</dbReference>